<sequence length="173" mass="19976">MLYKKGIFISLFFIVLIILGLFYTLRHHEDQKATISYQDGHYYVTPSLNETVKIHANNLISHEQQDEVLTKSFNLPKETTLITTFSAKEKEFLIELTATSDSNFKQTTKIPSTKRYNAYIPYSVIKDGNTGLFVGTDDPSILKQIKEQPDQLDQFFTDDIILLEQSILFEKNK</sequence>
<accession>S0L7Y1</accession>
<name>S0L7Y1_9ENTE</name>
<evidence type="ECO:0000313" key="3">
    <source>
        <dbReference type="Proteomes" id="UP000015961"/>
    </source>
</evidence>
<gene>
    <name evidence="2" type="ORF">I573_01683</name>
</gene>
<evidence type="ECO:0000256" key="1">
    <source>
        <dbReference type="SAM" id="Phobius"/>
    </source>
</evidence>
<dbReference type="STRING" id="1140003.OMY_00995"/>
<keyword evidence="3" id="KW-1185">Reference proteome</keyword>
<dbReference type="PATRIC" id="fig|1140003.3.peg.952"/>
<reference evidence="2 3" key="1">
    <citation type="submission" date="2013-03" db="EMBL/GenBank/DDBJ databases">
        <title>The Genome Sequence of Enterococcus sulfureus ATCC_49903 (PacBio/Illumina hybrid assembly).</title>
        <authorList>
            <consortium name="The Broad Institute Genomics Platform"/>
            <consortium name="The Broad Institute Genome Sequencing Center for Infectious Disease"/>
            <person name="Earl A."/>
            <person name="Russ C."/>
            <person name="Gilmore M."/>
            <person name="Surin D."/>
            <person name="Walker B."/>
            <person name="Young S."/>
            <person name="Zeng Q."/>
            <person name="Gargeya S."/>
            <person name="Fitzgerald M."/>
            <person name="Haas B."/>
            <person name="Abouelleil A."/>
            <person name="Allen A.W."/>
            <person name="Alvarado L."/>
            <person name="Arachchi H.M."/>
            <person name="Berlin A.M."/>
            <person name="Chapman S.B."/>
            <person name="Gainer-Dewar J."/>
            <person name="Goldberg J."/>
            <person name="Griggs A."/>
            <person name="Gujja S."/>
            <person name="Hansen M."/>
            <person name="Howarth C."/>
            <person name="Imamovic A."/>
            <person name="Ireland A."/>
            <person name="Larimer J."/>
            <person name="McCowan C."/>
            <person name="Murphy C."/>
            <person name="Pearson M."/>
            <person name="Poon T.W."/>
            <person name="Priest M."/>
            <person name="Roberts A."/>
            <person name="Saif S."/>
            <person name="Shea T."/>
            <person name="Sisk P."/>
            <person name="Sykes S."/>
            <person name="Wortman J."/>
            <person name="Nusbaum C."/>
            <person name="Birren B."/>
        </authorList>
    </citation>
    <scope>NUCLEOTIDE SEQUENCE [LARGE SCALE GENOMIC DNA]</scope>
    <source>
        <strain evidence="2 3">ATCC 49903</strain>
    </source>
</reference>
<feature type="transmembrane region" description="Helical" evidence="1">
    <location>
        <begin position="6"/>
        <end position="25"/>
    </location>
</feature>
<comment type="caution">
    <text evidence="2">The sequence shown here is derived from an EMBL/GenBank/DDBJ whole genome shotgun (WGS) entry which is preliminary data.</text>
</comment>
<dbReference type="AlphaFoldDB" id="S0L7Y1"/>
<organism evidence="2 3">
    <name type="scientific">Enterococcus sulfureus ATCC 49903</name>
    <dbReference type="NCBI Taxonomy" id="1140003"/>
    <lineage>
        <taxon>Bacteria</taxon>
        <taxon>Bacillati</taxon>
        <taxon>Bacillota</taxon>
        <taxon>Bacilli</taxon>
        <taxon>Lactobacillales</taxon>
        <taxon>Enterococcaceae</taxon>
        <taxon>Enterococcus</taxon>
    </lineage>
</organism>
<keyword evidence="1" id="KW-1133">Transmembrane helix</keyword>
<protein>
    <submittedName>
        <fullName evidence="2">Uncharacterized protein</fullName>
    </submittedName>
</protein>
<proteinExistence type="predicted"/>
<evidence type="ECO:0000313" key="2">
    <source>
        <dbReference type="EMBL" id="EOT83958.1"/>
    </source>
</evidence>
<keyword evidence="1" id="KW-0812">Transmembrane</keyword>
<dbReference type="RefSeq" id="WP_016185447.1">
    <property type="nucleotide sequence ID" value="NZ_ASWO01000005.1"/>
</dbReference>
<keyword evidence="1" id="KW-0472">Membrane</keyword>
<dbReference type="EMBL" id="ASWO01000005">
    <property type="protein sequence ID" value="EOT83958.1"/>
    <property type="molecule type" value="Genomic_DNA"/>
</dbReference>
<dbReference type="Proteomes" id="UP000015961">
    <property type="component" value="Unassembled WGS sequence"/>
</dbReference>